<dbReference type="PANTHER" id="PTHR31511:SF12">
    <property type="entry name" value="RHO TERMINATION FACTOR N-TERMINAL DOMAIN-CONTAINING PROTEIN"/>
    <property type="match status" value="1"/>
</dbReference>
<dbReference type="GO" id="GO:0003677">
    <property type="term" value="F:DNA binding"/>
    <property type="evidence" value="ECO:0007669"/>
    <property type="project" value="InterPro"/>
</dbReference>
<dbReference type="PANTHER" id="PTHR31511">
    <property type="entry name" value="PROTEIN CBG23764"/>
    <property type="match status" value="1"/>
</dbReference>
<dbReference type="PROSITE" id="PS51457">
    <property type="entry name" value="BEN"/>
    <property type="match status" value="1"/>
</dbReference>
<dbReference type="EMBL" id="CACRXK020000132">
    <property type="protein sequence ID" value="CAB3978684.1"/>
    <property type="molecule type" value="Genomic_DNA"/>
</dbReference>
<protein>
    <submittedName>
        <fullName evidence="1">Uncharacterized protein</fullName>
    </submittedName>
</protein>
<evidence type="ECO:0000313" key="1">
    <source>
        <dbReference type="EMBL" id="CAB3978684.1"/>
    </source>
</evidence>
<name>A0A7D9H915_PARCT</name>
<dbReference type="Gene3D" id="1.10.10.2590">
    <property type="entry name" value="BEN domain"/>
    <property type="match status" value="1"/>
</dbReference>
<dbReference type="AlphaFoldDB" id="A0A7D9H915"/>
<comment type="caution">
    <text evidence="1">The sequence shown here is derived from an EMBL/GenBank/DDBJ whole genome shotgun (WGS) entry which is preliminary data.</text>
</comment>
<organism evidence="1 2">
    <name type="scientific">Paramuricea clavata</name>
    <name type="common">Red gorgonian</name>
    <name type="synonym">Violescent sea-whip</name>
    <dbReference type="NCBI Taxonomy" id="317549"/>
    <lineage>
        <taxon>Eukaryota</taxon>
        <taxon>Metazoa</taxon>
        <taxon>Cnidaria</taxon>
        <taxon>Anthozoa</taxon>
        <taxon>Octocorallia</taxon>
        <taxon>Malacalcyonacea</taxon>
        <taxon>Plexauridae</taxon>
        <taxon>Paramuricea</taxon>
    </lineage>
</organism>
<gene>
    <name evidence="1" type="ORF">PACLA_8A059221</name>
</gene>
<dbReference type="InterPro" id="IPR018379">
    <property type="entry name" value="BEN_domain"/>
</dbReference>
<proteinExistence type="predicted"/>
<accession>A0A7D9H915</accession>
<dbReference type="OrthoDB" id="5989072at2759"/>
<reference evidence="1" key="1">
    <citation type="submission" date="2020-04" db="EMBL/GenBank/DDBJ databases">
        <authorList>
            <person name="Alioto T."/>
            <person name="Alioto T."/>
            <person name="Gomez Garrido J."/>
        </authorList>
    </citation>
    <scope>NUCLEOTIDE SEQUENCE</scope>
    <source>
        <strain evidence="1">A484AB</strain>
    </source>
</reference>
<dbReference type="Proteomes" id="UP001152795">
    <property type="component" value="Unassembled WGS sequence"/>
</dbReference>
<keyword evidence="2" id="KW-1185">Reference proteome</keyword>
<dbReference type="Pfam" id="PF10523">
    <property type="entry name" value="BEN"/>
    <property type="match status" value="1"/>
</dbReference>
<evidence type="ECO:0000313" key="2">
    <source>
        <dbReference type="Proteomes" id="UP001152795"/>
    </source>
</evidence>
<sequence>MSSSLEELVSNLSPEDFRIVGKCWQGEDFKLVTQKDIFPYEFMDSMDKLQSEGLPSKDKFYSTLRTCMESYELDPAHYVSAPGLSWDAFLKRSGKEIELVSDMDMFQFFERDIGDKKDCWDNSDYPKDSPYYSAYNKKVIGKFKDEAGGVPITEFVGLRCTLTLKKMVPLCPSVSITKSQQKVLKGKGNLKDFVYSIMGMLWSREVLSTHSITGKISNAIKEKDAKPQLDQEKVEGICGKLMTFFS</sequence>